<dbReference type="Pfam" id="PF16989">
    <property type="entry name" value="T6SS_VasJ"/>
    <property type="match status" value="1"/>
</dbReference>
<evidence type="ECO:0000313" key="3">
    <source>
        <dbReference type="Proteomes" id="UP000277236"/>
    </source>
</evidence>
<reference evidence="2 3" key="1">
    <citation type="submission" date="2018-08" db="EMBL/GenBank/DDBJ databases">
        <title>Recombination of ecologically and evolutionarily significant loci maintains genetic cohesion in the Pseudomonas syringae species complex.</title>
        <authorList>
            <person name="Dillon M."/>
            <person name="Thakur S."/>
            <person name="Almeida R.N.D."/>
            <person name="Weir B.S."/>
            <person name="Guttman D.S."/>
        </authorList>
    </citation>
    <scope>NUCLEOTIDE SEQUENCE [LARGE SCALE GENOMIC DNA]</scope>
    <source>
        <strain evidence="2 3">ICMP 3353</strain>
    </source>
</reference>
<dbReference type="EMBL" id="RBRE01000069">
    <property type="protein sequence ID" value="RMQ43286.1"/>
    <property type="molecule type" value="Genomic_DNA"/>
</dbReference>
<dbReference type="AlphaFoldDB" id="A0A3M4LPA7"/>
<dbReference type="InterPro" id="IPR010657">
    <property type="entry name" value="ImpA_N"/>
</dbReference>
<protein>
    <recommendedName>
        <fullName evidence="1">ImpA N-terminal domain-containing protein</fullName>
    </recommendedName>
</protein>
<name>A0A3M4LPA7_PSECI</name>
<dbReference type="PANTHER" id="PTHR37024:SF5">
    <property type="entry name" value="IMPA N-TERMINAL DOMAIN-CONTAINING PROTEIN"/>
    <property type="match status" value="1"/>
</dbReference>
<evidence type="ECO:0000313" key="2">
    <source>
        <dbReference type="EMBL" id="RMQ43286.1"/>
    </source>
</evidence>
<dbReference type="InterPro" id="IPR017739">
    <property type="entry name" value="T6SS-assoc_VCA0119"/>
</dbReference>
<dbReference type="OrthoDB" id="1522895at2"/>
<dbReference type="PANTHER" id="PTHR37024">
    <property type="entry name" value="TYPE VI SECRETION SYSTEM DUF2094 AND IMPA-RELATED DOMAIN PROTEIN"/>
    <property type="match status" value="1"/>
</dbReference>
<dbReference type="NCBIfam" id="TIGR03362">
    <property type="entry name" value="VI_chp_7"/>
    <property type="match status" value="1"/>
</dbReference>
<organism evidence="2 3">
    <name type="scientific">Pseudomonas cichorii</name>
    <dbReference type="NCBI Taxonomy" id="36746"/>
    <lineage>
        <taxon>Bacteria</taxon>
        <taxon>Pseudomonadati</taxon>
        <taxon>Pseudomonadota</taxon>
        <taxon>Gammaproteobacteria</taxon>
        <taxon>Pseudomonadales</taxon>
        <taxon>Pseudomonadaceae</taxon>
        <taxon>Pseudomonas</taxon>
    </lineage>
</organism>
<dbReference type="Proteomes" id="UP000277236">
    <property type="component" value="Unassembled WGS sequence"/>
</dbReference>
<dbReference type="Pfam" id="PF06812">
    <property type="entry name" value="ImpA_N"/>
    <property type="match status" value="1"/>
</dbReference>
<feature type="domain" description="ImpA N-terminal" evidence="1">
    <location>
        <begin position="17"/>
        <end position="126"/>
    </location>
</feature>
<proteinExistence type="predicted"/>
<gene>
    <name evidence="2" type="ORF">ALQ04_01144</name>
</gene>
<comment type="caution">
    <text evidence="2">The sequence shown here is derived from an EMBL/GenBank/DDBJ whole genome shotgun (WGS) entry which is preliminary data.</text>
</comment>
<sequence>MSYPDALSSRYLELVSRPLSEQDYAGEDVRFSCEFETLEAELAKANTLYESTPVDWLKVRECSEHILLDCSRDLRVAVWLTWALYQCESFPGLLAGVNLLHHLCSHHWQVLHPRKSRTRAAAMGWLLPRLEQVLGEDVSVATQLPLFQKLLEELEGLDNELTNYLGDEAPLLLPVRRRLAGMIQRVKEHKPEPEKLAVQVKQAASRIFKSDPTIENEKDAQKVLKEHQESAQALCAWWLRQKATDVRALRLNRTVSWLSIDRVPESDCRQITALHGPPADRLKKYAERFQQGHYADLVVDIEAGLVRTPFWFDGHRLVWECLRALKADKAMLEVEILLSRFLLRLSGISELKFHDGSPFADEGTRNWINEKIMPHVKVENPAPVIEERVALPEWELVLQEALLLLRNEGLKVAVQLLKKKLQSAQGERDRFYWQFALARLCYSAKKHELAKSQLEILDQYLQGSGFHTWEPELSLKVLHALNSCYEALPQSHVVRERRDEIHRRLCHLDIEVLLE</sequence>
<evidence type="ECO:0000259" key="1">
    <source>
        <dbReference type="Pfam" id="PF06812"/>
    </source>
</evidence>
<accession>A0A3M4LPA7</accession>
<dbReference type="RefSeq" id="WP_122317214.1">
    <property type="nucleotide sequence ID" value="NZ_RBRE01000069.1"/>
</dbReference>